<reference evidence="2 3" key="1">
    <citation type="submission" date="2019-05" db="EMBL/GenBank/DDBJ databases">
        <title>Draft genome sequence of Actinomadura sp. 14C53.</title>
        <authorList>
            <person name="Saricaoglu S."/>
            <person name="Isik K."/>
        </authorList>
    </citation>
    <scope>NUCLEOTIDE SEQUENCE [LARGE SCALE GENOMIC DNA]</scope>
    <source>
        <strain evidence="2 3">14C53</strain>
    </source>
</reference>
<dbReference type="RefSeq" id="WP_138649896.1">
    <property type="nucleotide sequence ID" value="NZ_VCKW01000335.1"/>
</dbReference>
<dbReference type="Pfam" id="PF01243">
    <property type="entry name" value="PNPOx_N"/>
    <property type="match status" value="1"/>
</dbReference>
<feature type="domain" description="Pyridoxamine 5'-phosphate oxidase N-terminal" evidence="1">
    <location>
        <begin position="25"/>
        <end position="132"/>
    </location>
</feature>
<comment type="caution">
    <text evidence="2">The sequence shown here is derived from an EMBL/GenBank/DDBJ whole genome shotgun (WGS) entry which is preliminary data.</text>
</comment>
<dbReference type="InterPro" id="IPR011576">
    <property type="entry name" value="Pyridox_Oxase_N"/>
</dbReference>
<evidence type="ECO:0000313" key="2">
    <source>
        <dbReference type="EMBL" id="TMQ90046.1"/>
    </source>
</evidence>
<dbReference type="EMBL" id="VCKW01000335">
    <property type="protein sequence ID" value="TMQ90046.1"/>
    <property type="molecule type" value="Genomic_DNA"/>
</dbReference>
<dbReference type="OrthoDB" id="3627463at2"/>
<organism evidence="2 3">
    <name type="scientific">Actinomadura soli</name>
    <dbReference type="NCBI Taxonomy" id="2508997"/>
    <lineage>
        <taxon>Bacteria</taxon>
        <taxon>Bacillati</taxon>
        <taxon>Actinomycetota</taxon>
        <taxon>Actinomycetes</taxon>
        <taxon>Streptosporangiales</taxon>
        <taxon>Thermomonosporaceae</taxon>
        <taxon>Actinomadura</taxon>
    </lineage>
</organism>
<protein>
    <submittedName>
        <fullName evidence="2">Pyridoxamine 5'-phosphate oxidase family protein</fullName>
    </submittedName>
</protein>
<gene>
    <name evidence="2" type="ORF">ETD83_37200</name>
</gene>
<dbReference type="InterPro" id="IPR012349">
    <property type="entry name" value="Split_barrel_FMN-bd"/>
</dbReference>
<evidence type="ECO:0000259" key="1">
    <source>
        <dbReference type="Pfam" id="PF01243"/>
    </source>
</evidence>
<dbReference type="SUPFAM" id="SSF50475">
    <property type="entry name" value="FMN-binding split barrel"/>
    <property type="match status" value="1"/>
</dbReference>
<accession>A0A5C4J120</accession>
<name>A0A5C4J120_9ACTN</name>
<dbReference type="Proteomes" id="UP000309174">
    <property type="component" value="Unassembled WGS sequence"/>
</dbReference>
<sequence>MPPPARTPEQRKRDVLDRLGRDVDAWVATADPRTGAPYMVPLSFRWDGSSLLVATPSASVTGRNLRASGTVRVGVGGTRDVIMIDGAVEALEAAELPDGAADAFAAATGFEPRSLSEHYLYFRVRPSRIQAWREVNELRGRDVMRDGEWLVPD</sequence>
<proteinExistence type="predicted"/>
<dbReference type="Gene3D" id="2.30.110.10">
    <property type="entry name" value="Electron Transport, Fmn-binding Protein, Chain A"/>
    <property type="match status" value="1"/>
</dbReference>
<dbReference type="AlphaFoldDB" id="A0A5C4J120"/>
<keyword evidence="3" id="KW-1185">Reference proteome</keyword>
<evidence type="ECO:0000313" key="3">
    <source>
        <dbReference type="Proteomes" id="UP000309174"/>
    </source>
</evidence>